<reference evidence="4 5" key="1">
    <citation type="submission" date="2020-08" db="EMBL/GenBank/DDBJ databases">
        <title>Genome sequence of Hymenobacter qilianensis JCM 19763T.</title>
        <authorList>
            <person name="Hyun D.-W."/>
            <person name="Bae J.-W."/>
        </authorList>
    </citation>
    <scope>NUCLEOTIDE SEQUENCE [LARGE SCALE GENOMIC DNA]</scope>
    <source>
        <strain evidence="4 5">JCM 19763</strain>
        <plasmid evidence="4 5">p_unnamed1</plasmid>
    </source>
</reference>
<dbReference type="EMBL" id="CP060785">
    <property type="protein sequence ID" value="QNP54249.1"/>
    <property type="molecule type" value="Genomic_DNA"/>
</dbReference>
<evidence type="ECO:0000256" key="3">
    <source>
        <dbReference type="PROSITE-ProRule" id="PRU00339"/>
    </source>
</evidence>
<dbReference type="SUPFAM" id="SSF53474">
    <property type="entry name" value="alpha/beta-Hydrolases"/>
    <property type="match status" value="1"/>
</dbReference>
<dbReference type="SUPFAM" id="SSF48452">
    <property type="entry name" value="TPR-like"/>
    <property type="match status" value="1"/>
</dbReference>
<comment type="similarity">
    <text evidence="1">Belongs to the esterase D family.</text>
</comment>
<gene>
    <name evidence="4" type="ORF">H9L05_21485</name>
</gene>
<keyword evidence="4" id="KW-0614">Plasmid</keyword>
<proteinExistence type="inferred from homology"/>
<geneLocation type="plasmid" evidence="4 5">
    <name>p_unnamed1</name>
</geneLocation>
<accession>A0A7H0H133</accession>
<dbReference type="InterPro" id="IPR019734">
    <property type="entry name" value="TPR_rpt"/>
</dbReference>
<feature type="repeat" description="TPR" evidence="3">
    <location>
        <begin position="275"/>
        <end position="308"/>
    </location>
</feature>
<dbReference type="Pfam" id="PF00756">
    <property type="entry name" value="Esterase"/>
    <property type="match status" value="1"/>
</dbReference>
<protein>
    <submittedName>
        <fullName evidence="4">Uncharacterized protein</fullName>
    </submittedName>
</protein>
<dbReference type="Proteomes" id="UP000516093">
    <property type="component" value="Plasmid p_unnamed1"/>
</dbReference>
<dbReference type="AlphaFoldDB" id="A0A7H0H133"/>
<name>A0A7H0H133_9BACT</name>
<organism evidence="4 5">
    <name type="scientific">Hymenobacter qilianensis</name>
    <dbReference type="NCBI Taxonomy" id="1385715"/>
    <lineage>
        <taxon>Bacteria</taxon>
        <taxon>Pseudomonadati</taxon>
        <taxon>Bacteroidota</taxon>
        <taxon>Cytophagia</taxon>
        <taxon>Cytophagales</taxon>
        <taxon>Hymenobacteraceae</taxon>
        <taxon>Hymenobacter</taxon>
    </lineage>
</organism>
<dbReference type="PROSITE" id="PS50005">
    <property type="entry name" value="TPR"/>
    <property type="match status" value="1"/>
</dbReference>
<keyword evidence="2" id="KW-0378">Hydrolase</keyword>
<dbReference type="PANTHER" id="PTHR40841">
    <property type="entry name" value="SIDEROPHORE TRIACETYLFUSARININE C ESTERASE"/>
    <property type="match status" value="1"/>
</dbReference>
<dbReference type="InterPro" id="IPR000801">
    <property type="entry name" value="Esterase-like"/>
</dbReference>
<evidence type="ECO:0000256" key="2">
    <source>
        <dbReference type="ARBA" id="ARBA00022801"/>
    </source>
</evidence>
<sequence>MSRNDCGGYITRKQKKRINPHPCRYNPALLGFGLYESIRGGEQFIAFIEKELIPYIDSHYPTQPYKMLIGHSLGGLMVMQTLVHHTALFNAYIYIDPSMWWDNQALLKETKRALEKRHFAGTALYLGFANTVDDDILLNNIHADTTFDTKHLRSILTLQSYLEKNKQNGLNYTGKYYENDSHMSVPLIAVYDALHFLFNFYPIKINVKEENNPDPTYLVNKIKSHYAYASKQMGYKVFPAEELLNWNGHNALNKKQYEKAKRLFDYYLAIYPEIAAANACMGDYYQAINETKNALAYFEKSLAIQENAAIRKKVEKMQGK</sequence>
<keyword evidence="5" id="KW-1185">Reference proteome</keyword>
<dbReference type="InterPro" id="IPR052558">
    <property type="entry name" value="Siderophore_Hydrolase_D"/>
</dbReference>
<dbReference type="GO" id="GO:0016788">
    <property type="term" value="F:hydrolase activity, acting on ester bonds"/>
    <property type="evidence" value="ECO:0007669"/>
    <property type="project" value="TreeGrafter"/>
</dbReference>
<dbReference type="InterPro" id="IPR029058">
    <property type="entry name" value="AB_hydrolase_fold"/>
</dbReference>
<dbReference type="PANTHER" id="PTHR40841:SF2">
    <property type="entry name" value="SIDEROPHORE-DEGRADING ESTERASE (EUROFUNG)"/>
    <property type="match status" value="1"/>
</dbReference>
<dbReference type="InterPro" id="IPR011990">
    <property type="entry name" value="TPR-like_helical_dom_sf"/>
</dbReference>
<evidence type="ECO:0000313" key="4">
    <source>
        <dbReference type="EMBL" id="QNP54249.1"/>
    </source>
</evidence>
<keyword evidence="3" id="KW-0802">TPR repeat</keyword>
<evidence type="ECO:0000313" key="5">
    <source>
        <dbReference type="Proteomes" id="UP000516093"/>
    </source>
</evidence>
<dbReference type="KEGG" id="hqi:H9L05_21485"/>
<evidence type="ECO:0000256" key="1">
    <source>
        <dbReference type="ARBA" id="ARBA00005622"/>
    </source>
</evidence>
<dbReference type="Gene3D" id="3.40.50.1820">
    <property type="entry name" value="alpha/beta hydrolase"/>
    <property type="match status" value="1"/>
</dbReference>